<evidence type="ECO:0008006" key="3">
    <source>
        <dbReference type="Google" id="ProtNLM"/>
    </source>
</evidence>
<keyword evidence="2" id="KW-1185">Reference proteome</keyword>
<gene>
    <name evidence="1" type="ORF">JOF53_007974</name>
</gene>
<evidence type="ECO:0000313" key="1">
    <source>
        <dbReference type="EMBL" id="MBP2479102.1"/>
    </source>
</evidence>
<proteinExistence type="predicted"/>
<protein>
    <recommendedName>
        <fullName evidence="3">DUF3168 domain-containing protein</fullName>
    </recommendedName>
</protein>
<dbReference type="EMBL" id="JAGIOO010000001">
    <property type="protein sequence ID" value="MBP2479102.1"/>
    <property type="molecule type" value="Genomic_DNA"/>
</dbReference>
<dbReference type="RefSeq" id="WP_086789750.1">
    <property type="nucleotide sequence ID" value="NZ_JAGIOO010000001.1"/>
</dbReference>
<sequence>MSRPVPVPLDVAELAARLLRRQLGDGLPVSTELGRGPDGGPERLPWLLVAVDAHTWQWPAIQRGTVRLSAWHHTEHQAVRLVAEALGRLCDPGTASGALIAAEPATGPIPGTDPYTGAPLATARAVLVVRTPPR</sequence>
<name>A0ABS5ASA6_9PSEU</name>
<accession>A0ABS5ASA6</accession>
<comment type="caution">
    <text evidence="1">The sequence shown here is derived from an EMBL/GenBank/DDBJ whole genome shotgun (WGS) entry which is preliminary data.</text>
</comment>
<dbReference type="Proteomes" id="UP001519363">
    <property type="component" value="Unassembled WGS sequence"/>
</dbReference>
<organism evidence="1 2">
    <name type="scientific">Crossiella equi</name>
    <dbReference type="NCBI Taxonomy" id="130796"/>
    <lineage>
        <taxon>Bacteria</taxon>
        <taxon>Bacillati</taxon>
        <taxon>Actinomycetota</taxon>
        <taxon>Actinomycetes</taxon>
        <taxon>Pseudonocardiales</taxon>
        <taxon>Pseudonocardiaceae</taxon>
        <taxon>Crossiella</taxon>
    </lineage>
</organism>
<evidence type="ECO:0000313" key="2">
    <source>
        <dbReference type="Proteomes" id="UP001519363"/>
    </source>
</evidence>
<reference evidence="1 2" key="1">
    <citation type="submission" date="2021-03" db="EMBL/GenBank/DDBJ databases">
        <title>Sequencing the genomes of 1000 actinobacteria strains.</title>
        <authorList>
            <person name="Klenk H.-P."/>
        </authorList>
    </citation>
    <scope>NUCLEOTIDE SEQUENCE [LARGE SCALE GENOMIC DNA]</scope>
    <source>
        <strain evidence="1 2">DSM 44580</strain>
    </source>
</reference>